<dbReference type="OrthoDB" id="4158501at2759"/>
<organism evidence="2 3">
    <name type="scientific">Fonsecaea pedrosoi CBS 271.37</name>
    <dbReference type="NCBI Taxonomy" id="1442368"/>
    <lineage>
        <taxon>Eukaryota</taxon>
        <taxon>Fungi</taxon>
        <taxon>Dikarya</taxon>
        <taxon>Ascomycota</taxon>
        <taxon>Pezizomycotina</taxon>
        <taxon>Eurotiomycetes</taxon>
        <taxon>Chaetothyriomycetidae</taxon>
        <taxon>Chaetothyriales</taxon>
        <taxon>Herpotrichiellaceae</taxon>
        <taxon>Fonsecaea</taxon>
    </lineage>
</organism>
<dbReference type="Proteomes" id="UP000053029">
    <property type="component" value="Unassembled WGS sequence"/>
</dbReference>
<sequence length="608" mass="67536">MPVFSAPYVGLPDPEKRRVEDMEPPLDSEVTSPERRNKSWYKKLSFNSRSFGRSGRSSLASTGTSESQARSEDEYFLNKPLPPLPQPPYFEYMFADAGLKVKMSDESMTRTFEAHDNNAQVVHELEANEVQTRTSNSPNSGFILDTPELAQFAFARAGVDVTTKDVIDNHFAALGTGLEGRLYIDVEEELEKEKATESFFGGVEAREGPSPDHIPVVDEDGFADRKEGLEDWPQLWAPDKAQRTTLAANSKVPEPEDLSVQLLGKQTSSNEDNQSSDDKPILQPKSRKNKVKGFLRDPSFPDSYYTADGIITLPTNQPVQPVQAPRPLTIRKKVKKRNARDSFVTRSTGNEHERTSDDDNIHLLFTKKIRVAEKLVDQDVNSSRVVSMSGSISDDSSSASSCDSRSHNSSSTEFTDITCEDDDSDAALALKRKRLTSGGLSGYPGQFESYEADYLHVRAANSATLGAPTPFTMGDPLHPNNEFTHTNFVEDPTYPSKNYTKADLDALPVRSAALTHAERCAAHAASLGDIRSDVEETLRREIHRECAAARLEGVSVGQYRYYQGFMSLEDYIAARICVCWDFCWCSKLCTIYGDVLCPCSEWIGVHGD</sequence>
<keyword evidence="3" id="KW-1185">Reference proteome</keyword>
<proteinExistence type="predicted"/>
<dbReference type="GeneID" id="25304803"/>
<feature type="region of interest" description="Disordered" evidence="1">
    <location>
        <begin position="382"/>
        <end position="417"/>
    </location>
</feature>
<accession>A0A0D2DWP7</accession>
<feature type="compositionally biased region" description="Low complexity" evidence="1">
    <location>
        <begin position="382"/>
        <end position="411"/>
    </location>
</feature>
<feature type="compositionally biased region" description="Polar residues" evidence="1">
    <location>
        <begin position="59"/>
        <end position="68"/>
    </location>
</feature>
<feature type="compositionally biased region" description="Low complexity" evidence="1">
    <location>
        <begin position="45"/>
        <end position="58"/>
    </location>
</feature>
<dbReference type="HOGENOM" id="CLU_025582_0_0_1"/>
<protein>
    <submittedName>
        <fullName evidence="2">Unplaced genomic scaffold supercont1.3, whole genome shotgun sequence</fullName>
    </submittedName>
</protein>
<feature type="region of interest" description="Disordered" evidence="1">
    <location>
        <begin position="333"/>
        <end position="356"/>
    </location>
</feature>
<evidence type="ECO:0000313" key="2">
    <source>
        <dbReference type="EMBL" id="KIW82286.1"/>
    </source>
</evidence>
<feature type="region of interest" description="Disordered" evidence="1">
    <location>
        <begin position="266"/>
        <end position="295"/>
    </location>
</feature>
<evidence type="ECO:0000256" key="1">
    <source>
        <dbReference type="SAM" id="MobiDB-lite"/>
    </source>
</evidence>
<feature type="region of interest" description="Disordered" evidence="1">
    <location>
        <begin position="1"/>
        <end position="80"/>
    </location>
</feature>
<dbReference type="VEuPathDB" id="FungiDB:Z517_05313"/>
<reference evidence="2 3" key="1">
    <citation type="submission" date="2015-01" db="EMBL/GenBank/DDBJ databases">
        <title>The Genome Sequence of Fonsecaea pedrosoi CBS 271.37.</title>
        <authorList>
            <consortium name="The Broad Institute Genomics Platform"/>
            <person name="Cuomo C."/>
            <person name="de Hoog S."/>
            <person name="Gorbushina A."/>
            <person name="Stielow B."/>
            <person name="Teixiera M."/>
            <person name="Abouelleil A."/>
            <person name="Chapman S.B."/>
            <person name="Priest M."/>
            <person name="Young S.K."/>
            <person name="Wortman J."/>
            <person name="Nusbaum C."/>
            <person name="Birren B."/>
        </authorList>
    </citation>
    <scope>NUCLEOTIDE SEQUENCE [LARGE SCALE GENOMIC DNA]</scope>
    <source>
        <strain evidence="2 3">CBS 271.37</strain>
    </source>
</reference>
<dbReference type="AlphaFoldDB" id="A0A0D2DWP7"/>
<dbReference type="EMBL" id="KN846971">
    <property type="protein sequence ID" value="KIW82286.1"/>
    <property type="molecule type" value="Genomic_DNA"/>
</dbReference>
<evidence type="ECO:0000313" key="3">
    <source>
        <dbReference type="Proteomes" id="UP000053029"/>
    </source>
</evidence>
<dbReference type="RefSeq" id="XP_013286094.1">
    <property type="nucleotide sequence ID" value="XM_013430640.1"/>
</dbReference>
<name>A0A0D2DWP7_9EURO</name>
<gene>
    <name evidence="2" type="ORF">Z517_05313</name>
</gene>